<dbReference type="Pfam" id="PF13379">
    <property type="entry name" value="NMT1_2"/>
    <property type="match status" value="1"/>
</dbReference>
<protein>
    <submittedName>
        <fullName evidence="1">ABC transporter substrate-binding protein</fullName>
    </submittedName>
</protein>
<accession>A0A4D7B3T8</accession>
<dbReference type="PANTHER" id="PTHR30024">
    <property type="entry name" value="ALIPHATIC SULFONATES-BINDING PROTEIN-RELATED"/>
    <property type="match status" value="1"/>
</dbReference>
<gene>
    <name evidence="1" type="ORF">E8M01_00095</name>
</gene>
<name>A0A4D7B3T8_9HYPH</name>
<evidence type="ECO:0000313" key="2">
    <source>
        <dbReference type="Proteomes" id="UP000298781"/>
    </source>
</evidence>
<proteinExistence type="predicted"/>
<dbReference type="Gene3D" id="3.40.190.10">
    <property type="entry name" value="Periplasmic binding protein-like II"/>
    <property type="match status" value="2"/>
</dbReference>
<dbReference type="RefSeq" id="WP_136958245.1">
    <property type="nucleotide sequence ID" value="NZ_CP039690.1"/>
</dbReference>
<dbReference type="EMBL" id="CP039690">
    <property type="protein sequence ID" value="QCI62782.1"/>
    <property type="molecule type" value="Genomic_DNA"/>
</dbReference>
<dbReference type="KEGG" id="pstg:E8M01_00095"/>
<keyword evidence="2" id="KW-1185">Reference proteome</keyword>
<dbReference type="PANTHER" id="PTHR30024:SF42">
    <property type="entry name" value="ALIPHATIC SULFONATES-BINDING PROTEIN-RELATED"/>
    <property type="match status" value="1"/>
</dbReference>
<dbReference type="OrthoDB" id="7307648at2"/>
<sequence>MSLSRRLVLAAPMVVTFATRSGAQGAAPVAARIGVIPILAAAPVFVADRQGWLKEAGLNTSYTTFESGPNMIQALASGTIDIYVAGVAPLGVARTRGIDIKVVSTTAVEEMTAVVTPKLARFFEAGVAPAEAFKRYRAATGQAARMATQPAGSVPNTTLQHWLWEVTRTDKADATVVPMGIDATQQAVLVGAVEGATIREPAVTIVTQRDPGIKIVALGGEMFPNQPGTVVAVTAAFLQRHPDKVQALVTGVVKAVALIKSDPARVAPHVEQALGKGIVDVATIAKALVSPASKFTADPRSIIEATAALQRYQVKLGSLDRELPLDGLFETRFFEHAAASQ</sequence>
<dbReference type="Proteomes" id="UP000298781">
    <property type="component" value="Chromosome"/>
</dbReference>
<organism evidence="1 2">
    <name type="scientific">Phreatobacter stygius</name>
    <dbReference type="NCBI Taxonomy" id="1940610"/>
    <lineage>
        <taxon>Bacteria</taxon>
        <taxon>Pseudomonadati</taxon>
        <taxon>Pseudomonadota</taxon>
        <taxon>Alphaproteobacteria</taxon>
        <taxon>Hyphomicrobiales</taxon>
        <taxon>Phreatobacteraceae</taxon>
        <taxon>Phreatobacter</taxon>
    </lineage>
</organism>
<evidence type="ECO:0000313" key="1">
    <source>
        <dbReference type="EMBL" id="QCI62782.1"/>
    </source>
</evidence>
<reference evidence="1 2" key="1">
    <citation type="submission" date="2019-04" db="EMBL/GenBank/DDBJ databases">
        <title>Phreatobacter aquaticus sp. nov.</title>
        <authorList>
            <person name="Choi A."/>
        </authorList>
    </citation>
    <scope>NUCLEOTIDE SEQUENCE [LARGE SCALE GENOMIC DNA]</scope>
    <source>
        <strain evidence="1 2">KCTC 52518</strain>
    </source>
</reference>
<dbReference type="AlphaFoldDB" id="A0A4D7B3T8"/>
<dbReference type="SUPFAM" id="SSF53850">
    <property type="entry name" value="Periplasmic binding protein-like II"/>
    <property type="match status" value="1"/>
</dbReference>